<reference evidence="5 6" key="1">
    <citation type="submission" date="2020-08" db="EMBL/GenBank/DDBJ databases">
        <authorList>
            <person name="Mo P."/>
        </authorList>
    </citation>
    <scope>NUCLEOTIDE SEQUENCE [LARGE SCALE GENOMIC DNA]</scope>
    <source>
        <strain evidence="5 6">CGMCC 4.1532</strain>
    </source>
</reference>
<dbReference type="InterPro" id="IPR033140">
    <property type="entry name" value="Lipase_GDXG_put_SER_AS"/>
</dbReference>
<sequence length="307" mass="31692">MALHPQARALIDRWAELGARPLHELGVIGARAAVDGARVLAGDRERVASVREVLVPGPAGVLPVRVYDPEPGAGRPLVVYLHGGGFVAGSVDASDRPCRTLAVATRCVVASVEYRRSPETPFPGPLEDAYAATCALAGMRPELGVDPDRLVVAGDSAGGGLAAGVTLLARDRSGPRITGQVLVYPALAPAPGGVSDDPSDTAGAGGGLSRGEMDFFWRHYLPDPADPDPYAAPLHAADLSGLPAALVVTAEHDVLRAEGLAYASRLRSAGVPVTAVDAEGMMHGFVGQFGAVPAGRRILDDLAEFLR</sequence>
<dbReference type="EMBL" id="CP060131">
    <property type="protein sequence ID" value="QNG50769.1"/>
    <property type="molecule type" value="Genomic_DNA"/>
</dbReference>
<keyword evidence="2 5" id="KW-0378">Hydrolase</keyword>
<dbReference type="GO" id="GO:0016787">
    <property type="term" value="F:hydrolase activity"/>
    <property type="evidence" value="ECO:0007669"/>
    <property type="project" value="UniProtKB-KW"/>
</dbReference>
<dbReference type="Pfam" id="PF07859">
    <property type="entry name" value="Abhydrolase_3"/>
    <property type="match status" value="1"/>
</dbReference>
<dbReference type="InterPro" id="IPR013094">
    <property type="entry name" value="AB_hydrolase_3"/>
</dbReference>
<dbReference type="PANTHER" id="PTHR48081">
    <property type="entry name" value="AB HYDROLASE SUPERFAMILY PROTEIN C4A8.06C"/>
    <property type="match status" value="1"/>
</dbReference>
<dbReference type="Proteomes" id="UP000515728">
    <property type="component" value="Chromosome"/>
</dbReference>
<evidence type="ECO:0000256" key="3">
    <source>
        <dbReference type="PROSITE-ProRule" id="PRU10038"/>
    </source>
</evidence>
<organism evidence="5 6">
    <name type="scientific">Pseudonocardia petroleophila</name>
    <dbReference type="NCBI Taxonomy" id="37331"/>
    <lineage>
        <taxon>Bacteria</taxon>
        <taxon>Bacillati</taxon>
        <taxon>Actinomycetota</taxon>
        <taxon>Actinomycetes</taxon>
        <taxon>Pseudonocardiales</taxon>
        <taxon>Pseudonocardiaceae</taxon>
        <taxon>Pseudonocardia</taxon>
    </lineage>
</organism>
<dbReference type="PROSITE" id="PS01174">
    <property type="entry name" value="LIPASE_GDXG_SER"/>
    <property type="match status" value="1"/>
</dbReference>
<feature type="domain" description="Alpha/beta hydrolase fold-3" evidence="4">
    <location>
        <begin position="78"/>
        <end position="286"/>
    </location>
</feature>
<evidence type="ECO:0000313" key="6">
    <source>
        <dbReference type="Proteomes" id="UP000515728"/>
    </source>
</evidence>
<protein>
    <submittedName>
        <fullName evidence="5">Alpha/beta hydrolase</fullName>
    </submittedName>
</protein>
<proteinExistence type="inferred from homology"/>
<evidence type="ECO:0000256" key="2">
    <source>
        <dbReference type="ARBA" id="ARBA00022801"/>
    </source>
</evidence>
<evidence type="ECO:0000259" key="4">
    <source>
        <dbReference type="Pfam" id="PF07859"/>
    </source>
</evidence>
<dbReference type="SUPFAM" id="SSF53474">
    <property type="entry name" value="alpha/beta-Hydrolases"/>
    <property type="match status" value="1"/>
</dbReference>
<accession>A0A7G7MDA8</accession>
<evidence type="ECO:0000313" key="5">
    <source>
        <dbReference type="EMBL" id="QNG50769.1"/>
    </source>
</evidence>
<feature type="active site" evidence="3">
    <location>
        <position position="156"/>
    </location>
</feature>
<comment type="similarity">
    <text evidence="1">Belongs to the 'GDXG' lipolytic enzyme family.</text>
</comment>
<keyword evidence="6" id="KW-1185">Reference proteome</keyword>
<dbReference type="KEGG" id="ppel:H6H00_21495"/>
<dbReference type="InterPro" id="IPR029058">
    <property type="entry name" value="AB_hydrolase_fold"/>
</dbReference>
<dbReference type="RefSeq" id="WP_185717530.1">
    <property type="nucleotide sequence ID" value="NZ_BAAAWI010000001.1"/>
</dbReference>
<gene>
    <name evidence="5" type="ORF">H6H00_21495</name>
</gene>
<name>A0A7G7MDA8_9PSEU</name>
<dbReference type="PANTHER" id="PTHR48081:SF8">
    <property type="entry name" value="ALPHA_BETA HYDROLASE FOLD-3 DOMAIN-CONTAINING PROTEIN-RELATED"/>
    <property type="match status" value="1"/>
</dbReference>
<dbReference type="AlphaFoldDB" id="A0A7G7MDA8"/>
<dbReference type="InterPro" id="IPR050300">
    <property type="entry name" value="GDXG_lipolytic_enzyme"/>
</dbReference>
<evidence type="ECO:0000256" key="1">
    <source>
        <dbReference type="ARBA" id="ARBA00010515"/>
    </source>
</evidence>
<dbReference type="Gene3D" id="3.40.50.1820">
    <property type="entry name" value="alpha/beta hydrolase"/>
    <property type="match status" value="1"/>
</dbReference>